<feature type="domain" description="Cytochrome c" evidence="6">
    <location>
        <begin position="232"/>
        <end position="408"/>
    </location>
</feature>
<feature type="signal peptide" evidence="5">
    <location>
        <begin position="1"/>
        <end position="22"/>
    </location>
</feature>
<keyword evidence="8" id="KW-1185">Reference proteome</keyword>
<protein>
    <submittedName>
        <fullName evidence="7">Cytochrome c553</fullName>
    </submittedName>
</protein>
<dbReference type="RefSeq" id="WP_306846898.1">
    <property type="nucleotide sequence ID" value="NZ_JAUSSK010000001.1"/>
</dbReference>
<proteinExistence type="predicted"/>
<keyword evidence="5" id="KW-0732">Signal</keyword>
<dbReference type="EMBL" id="JAUSSK010000001">
    <property type="protein sequence ID" value="MDQ0008246.1"/>
    <property type="molecule type" value="Genomic_DNA"/>
</dbReference>
<evidence type="ECO:0000256" key="5">
    <source>
        <dbReference type="SAM" id="SignalP"/>
    </source>
</evidence>
<evidence type="ECO:0000313" key="7">
    <source>
        <dbReference type="EMBL" id="MDQ0008246.1"/>
    </source>
</evidence>
<feature type="chain" id="PRO_5045723826" evidence="5">
    <location>
        <begin position="23"/>
        <end position="867"/>
    </location>
</feature>
<dbReference type="SUPFAM" id="SSF46626">
    <property type="entry name" value="Cytochrome c"/>
    <property type="match status" value="1"/>
</dbReference>
<keyword evidence="3 4" id="KW-0408">Iron</keyword>
<name>A0ABT9STE1_9GAMM</name>
<gene>
    <name evidence="7" type="ORF">J2T07_000405</name>
</gene>
<evidence type="ECO:0000256" key="1">
    <source>
        <dbReference type="ARBA" id="ARBA00022617"/>
    </source>
</evidence>
<accession>A0ABT9STE1</accession>
<evidence type="ECO:0000256" key="4">
    <source>
        <dbReference type="PROSITE-ProRule" id="PRU00433"/>
    </source>
</evidence>
<dbReference type="InterPro" id="IPR036909">
    <property type="entry name" value="Cyt_c-like_dom_sf"/>
</dbReference>
<evidence type="ECO:0000313" key="8">
    <source>
        <dbReference type="Proteomes" id="UP001237737"/>
    </source>
</evidence>
<keyword evidence="2 4" id="KW-0479">Metal-binding</keyword>
<sequence length="867" mass="94662">MPLLPRAVIVPALLLAFPFAEARATPPPAAFSRVVGSTVRAPAATRATPGPVTLPIEVLGDGNPDAPLVATAGFSLATADAAATTTLWFVCHRCGFYGAPEYEVTTHAPVKVKASVRVLGGASPSDTTIPWTDITDATVSLPDAERIHGGINGGFYTTHVTLTLDAATRVRLVAAPGINRVEFRFNGTDGESNGFRVVDVQFRDAQGRQRDQQGTVSVDPKLERTAGSVYTADVEAGRTLWYARDNNRKSPIVNRTIHAACAQCHADNGRDLEYFNYSNAAIEARARFHGLSGAQAAQLVAYLRYSLRDVPFAALARPWNPPYQPGPGMECTGPACEINWAAGAGLDAVLDNPSDAMAALFDKPVGSQLVLTQADIDRVMDPNATMNVRAIPVAMQFPDWDAWLPTIHPDDVWPEGAAGSFEQGARFSASGDRVLDPNGQYHAMVSWLTAHLNPNGIRGDWSHLSPADRNEAQAMFTAFGWEAYNFIGGGRGNHIATSGVYGAQVGADTLQAAVSTATTAQGDPAAFTREAFIERAVGSVLHWNAVKQWEVTQDFALEGNQQWFIGDKDPVSGAWRGRGEAHGWVFNTPSAFYLAPHMLYQDAYGADGTHREWILGWETGNVVASYYRTNQWYQLQMTLNPGGQSGWVNYPMDWPYLTGFDEILGNFVGDADPVTKAQQSTHFVRLLQARIKSAQYVNNGITLYDPNEPDLVANAGRYGRAQTEKHLTPTNFMDNGVALGIWPSKYRFLDDVQPGLFLEVVNGAISQFNTLYAATDAGAWRRCDPANTMLGDTETYSGFRYCLDARRTPMGTDSNGRMYMFQDPYFRSSTEQTDQFGVWEATRMGAEPKRLAIWSGWVNRMWPVSNP</sequence>
<dbReference type="Proteomes" id="UP001237737">
    <property type="component" value="Unassembled WGS sequence"/>
</dbReference>
<evidence type="ECO:0000256" key="2">
    <source>
        <dbReference type="ARBA" id="ARBA00022723"/>
    </source>
</evidence>
<comment type="caution">
    <text evidence="7">The sequence shown here is derived from an EMBL/GenBank/DDBJ whole genome shotgun (WGS) entry which is preliminary data.</text>
</comment>
<dbReference type="InterPro" id="IPR009056">
    <property type="entry name" value="Cyt_c-like_dom"/>
</dbReference>
<keyword evidence="1 4" id="KW-0349">Heme</keyword>
<organism evidence="7 8">
    <name type="scientific">Luteibacter jiangsuensis</name>
    <dbReference type="NCBI Taxonomy" id="637577"/>
    <lineage>
        <taxon>Bacteria</taxon>
        <taxon>Pseudomonadati</taxon>
        <taxon>Pseudomonadota</taxon>
        <taxon>Gammaproteobacteria</taxon>
        <taxon>Lysobacterales</taxon>
        <taxon>Rhodanobacteraceae</taxon>
        <taxon>Luteibacter</taxon>
    </lineage>
</organism>
<reference evidence="7 8" key="1">
    <citation type="submission" date="2023-07" db="EMBL/GenBank/DDBJ databases">
        <title>Sorghum-associated microbial communities from plants grown in Nebraska, USA.</title>
        <authorList>
            <person name="Schachtman D."/>
        </authorList>
    </citation>
    <scope>NUCLEOTIDE SEQUENCE [LARGE SCALE GENOMIC DNA]</scope>
    <source>
        <strain evidence="7 8">CC60</strain>
    </source>
</reference>
<evidence type="ECO:0000256" key="3">
    <source>
        <dbReference type="ARBA" id="ARBA00023004"/>
    </source>
</evidence>
<evidence type="ECO:0000259" key="6">
    <source>
        <dbReference type="PROSITE" id="PS51007"/>
    </source>
</evidence>
<dbReference type="PROSITE" id="PS51007">
    <property type="entry name" value="CYTC"/>
    <property type="match status" value="1"/>
</dbReference>